<protein>
    <recommendedName>
        <fullName evidence="1">ISXO2-like transposase domain-containing protein</fullName>
    </recommendedName>
</protein>
<reference evidence="3" key="1">
    <citation type="submission" date="2013-02" db="EMBL/GenBank/DDBJ databases">
        <authorList>
            <consortium name="The Broad Institute Genome Sequencing Platform"/>
            <person name="Cuomo C."/>
            <person name="Becnel J."/>
            <person name="Sanscrainte N."/>
            <person name="Walker B."/>
            <person name="Young S.K."/>
            <person name="Zeng Q."/>
            <person name="Gargeya S."/>
            <person name="Fitzgerald M."/>
            <person name="Haas B."/>
            <person name="Abouelleil A."/>
            <person name="Alvarado L."/>
            <person name="Arachchi H.M."/>
            <person name="Berlin A.M."/>
            <person name="Chapman S.B."/>
            <person name="Dewar J."/>
            <person name="Goldberg J."/>
            <person name="Griggs A."/>
            <person name="Gujja S."/>
            <person name="Hansen M."/>
            <person name="Howarth C."/>
            <person name="Imamovic A."/>
            <person name="Larimer J."/>
            <person name="McCowan C."/>
            <person name="Murphy C."/>
            <person name="Neiman D."/>
            <person name="Pearson M."/>
            <person name="Priest M."/>
            <person name="Roberts A."/>
            <person name="Saif S."/>
            <person name="Shea T."/>
            <person name="Sisk P."/>
            <person name="Sykes S."/>
            <person name="Wortman J."/>
            <person name="Nusbaum C."/>
            <person name="Birren B."/>
        </authorList>
    </citation>
    <scope>NUCLEOTIDE SEQUENCE [LARGE SCALE GENOMIC DNA]</scope>
    <source>
        <strain evidence="3">PRA339</strain>
    </source>
</reference>
<dbReference type="InterPro" id="IPR024445">
    <property type="entry name" value="Tnp_ISXO2-like"/>
</dbReference>
<dbReference type="VEuPathDB" id="MicrosporidiaDB:H312_01516"/>
<dbReference type="SMART" id="SM01126">
    <property type="entry name" value="DDE_Tnp_IS1595"/>
    <property type="match status" value="1"/>
</dbReference>
<feature type="domain" description="ISXO2-like transposase" evidence="1">
    <location>
        <begin position="40"/>
        <end position="153"/>
    </location>
</feature>
<gene>
    <name evidence="2" type="ORF">H312_01516</name>
</gene>
<dbReference type="OrthoDB" id="6508542at2759"/>
<organism evidence="2 3">
    <name type="scientific">Anncaliia algerae PRA339</name>
    <dbReference type="NCBI Taxonomy" id="1288291"/>
    <lineage>
        <taxon>Eukaryota</taxon>
        <taxon>Fungi</taxon>
        <taxon>Fungi incertae sedis</taxon>
        <taxon>Microsporidia</taxon>
        <taxon>Tubulinosematoidea</taxon>
        <taxon>Tubulinosematidae</taxon>
        <taxon>Anncaliia</taxon>
    </lineage>
</organism>
<evidence type="ECO:0000259" key="1">
    <source>
        <dbReference type="SMART" id="SM01126"/>
    </source>
</evidence>
<keyword evidence="3" id="KW-1185">Reference proteome</keyword>
<dbReference type="STRING" id="1288291.A0A059F1R2"/>
<evidence type="ECO:0000313" key="3">
    <source>
        <dbReference type="Proteomes" id="UP000030655"/>
    </source>
</evidence>
<proteinExistence type="predicted"/>
<accession>A0A059F1R2</accession>
<evidence type="ECO:0000313" key="2">
    <source>
        <dbReference type="EMBL" id="KCZ81090.1"/>
    </source>
</evidence>
<dbReference type="AlphaFoldDB" id="A0A059F1R2"/>
<dbReference type="EMBL" id="KK365151">
    <property type="protein sequence ID" value="KCZ81090.1"/>
    <property type="molecule type" value="Genomic_DNA"/>
</dbReference>
<dbReference type="PANTHER" id="PTHR47163">
    <property type="entry name" value="DDE_TNP_IS1595 DOMAIN-CONTAINING PROTEIN"/>
    <property type="match status" value="1"/>
</dbReference>
<reference evidence="2 3" key="2">
    <citation type="submission" date="2014-03" db="EMBL/GenBank/DDBJ databases">
        <title>The Genome Sequence of Anncaliia algerae insect isolate PRA339.</title>
        <authorList>
            <consortium name="The Broad Institute Genome Sequencing Platform"/>
            <consortium name="The Broad Institute Genome Sequencing Center for Infectious Disease"/>
            <person name="Cuomo C."/>
            <person name="Becnel J."/>
            <person name="Sanscrainte N."/>
            <person name="Walker B."/>
            <person name="Young S.K."/>
            <person name="Zeng Q."/>
            <person name="Gargeya S."/>
            <person name="Fitzgerald M."/>
            <person name="Haas B."/>
            <person name="Abouelleil A."/>
            <person name="Alvarado L."/>
            <person name="Arachchi H.M."/>
            <person name="Berlin A.M."/>
            <person name="Chapman S.B."/>
            <person name="Dewar J."/>
            <person name="Goldberg J."/>
            <person name="Griggs A."/>
            <person name="Gujja S."/>
            <person name="Hansen M."/>
            <person name="Howarth C."/>
            <person name="Imamovic A."/>
            <person name="Larimer J."/>
            <person name="McCowan C."/>
            <person name="Murphy C."/>
            <person name="Neiman D."/>
            <person name="Pearson M."/>
            <person name="Priest M."/>
            <person name="Roberts A."/>
            <person name="Saif S."/>
            <person name="Shea T."/>
            <person name="Sisk P."/>
            <person name="Sykes S."/>
            <person name="Wortman J."/>
            <person name="Nusbaum C."/>
            <person name="Birren B."/>
        </authorList>
    </citation>
    <scope>NUCLEOTIDE SEQUENCE [LARGE SCALE GENOMIC DNA]</scope>
    <source>
        <strain evidence="2 3">PRA339</strain>
    </source>
</reference>
<dbReference type="Proteomes" id="UP000030655">
    <property type="component" value="Unassembled WGS sequence"/>
</dbReference>
<sequence length="173" mass="20500">NQIFFVEVLKRDKETLENIIKEYVYEGTTIVTDCWGGYINLESLGYYHFQVNHTENFVEVLKRDKETLENIIKEYVYEGTTIVTDCWGGYINLESLGYYHFQVNHTENFIDPLTGANTQAIENRWSVIKRKFRARYIKSNSDLSLAFSEFLFKTYHKNNAFDVIMKNLNKFID</sequence>
<dbReference type="Pfam" id="PF12762">
    <property type="entry name" value="DDE_Tnp_IS1595"/>
    <property type="match status" value="2"/>
</dbReference>
<dbReference type="HOGENOM" id="CLU_1551249_0_0_1"/>
<feature type="non-terminal residue" evidence="2">
    <location>
        <position position="1"/>
    </location>
</feature>
<name>A0A059F1R2_9MICR</name>
<dbReference type="InterPro" id="IPR053164">
    <property type="entry name" value="IS1016-like_transposase"/>
</dbReference>
<dbReference type="PANTHER" id="PTHR47163:SF2">
    <property type="entry name" value="SI:DKEY-17M8.2"/>
    <property type="match status" value="1"/>
</dbReference>